<comment type="subcellular location">
    <subcellularLocation>
        <location evidence="1">Membrane</location>
        <topology evidence="1">Multi-pass membrane protein</topology>
    </subcellularLocation>
</comment>
<feature type="transmembrane region" description="Helical" evidence="6">
    <location>
        <begin position="250"/>
        <end position="272"/>
    </location>
</feature>
<dbReference type="NCBIfam" id="TIGR00797">
    <property type="entry name" value="matE"/>
    <property type="match status" value="1"/>
</dbReference>
<evidence type="ECO:0000313" key="8">
    <source>
        <dbReference type="Proteomes" id="UP000264820"/>
    </source>
</evidence>
<evidence type="ECO:0000256" key="5">
    <source>
        <dbReference type="ARBA" id="ARBA00023136"/>
    </source>
</evidence>
<feature type="transmembrane region" description="Helical" evidence="6">
    <location>
        <begin position="582"/>
        <end position="602"/>
    </location>
</feature>
<keyword evidence="4 6" id="KW-1133">Transmembrane helix</keyword>
<evidence type="ECO:0000256" key="2">
    <source>
        <dbReference type="ARBA" id="ARBA00010199"/>
    </source>
</evidence>
<feature type="transmembrane region" description="Helical" evidence="6">
    <location>
        <begin position="284"/>
        <end position="304"/>
    </location>
</feature>
<dbReference type="AlphaFoldDB" id="A0A3Q2Y0X3"/>
<organism evidence="7 8">
    <name type="scientific">Hippocampus comes</name>
    <name type="common">Tiger tail seahorse</name>
    <dbReference type="NCBI Taxonomy" id="109280"/>
    <lineage>
        <taxon>Eukaryota</taxon>
        <taxon>Metazoa</taxon>
        <taxon>Chordata</taxon>
        <taxon>Craniata</taxon>
        <taxon>Vertebrata</taxon>
        <taxon>Euteleostomi</taxon>
        <taxon>Actinopterygii</taxon>
        <taxon>Neopterygii</taxon>
        <taxon>Teleostei</taxon>
        <taxon>Neoteleostei</taxon>
        <taxon>Acanthomorphata</taxon>
        <taxon>Syngnathiaria</taxon>
        <taxon>Syngnathiformes</taxon>
        <taxon>Syngnathoidei</taxon>
        <taxon>Syngnathidae</taxon>
        <taxon>Hippocampus</taxon>
    </lineage>
</organism>
<feature type="transmembrane region" description="Helical" evidence="6">
    <location>
        <begin position="405"/>
        <end position="423"/>
    </location>
</feature>
<feature type="transmembrane region" description="Helical" evidence="6">
    <location>
        <begin position="497"/>
        <end position="520"/>
    </location>
</feature>
<dbReference type="InterPro" id="IPR045069">
    <property type="entry name" value="MATE_euk"/>
</dbReference>
<dbReference type="GO" id="GO:0042910">
    <property type="term" value="F:xenobiotic transmembrane transporter activity"/>
    <property type="evidence" value="ECO:0007669"/>
    <property type="project" value="InterPro"/>
</dbReference>
<dbReference type="Ensembl" id="ENSHCOT00000016883.1">
    <property type="protein sequence ID" value="ENSHCOP00000010462.1"/>
    <property type="gene ID" value="ENSHCOG00000013219.1"/>
</dbReference>
<name>A0A3Q2Y0X3_HIPCM</name>
<reference evidence="7" key="2">
    <citation type="submission" date="2025-09" db="UniProtKB">
        <authorList>
            <consortium name="Ensembl"/>
        </authorList>
    </citation>
    <scope>IDENTIFICATION</scope>
</reference>
<dbReference type="GO" id="GO:0015297">
    <property type="term" value="F:antiporter activity"/>
    <property type="evidence" value="ECO:0007669"/>
    <property type="project" value="InterPro"/>
</dbReference>
<sequence>MPLVLSLRRRDGATLLESPFPCPPLPQTQSREQVTRITRTDATASKISSELSLIRSPTRTTMKITDNAVQPPEVVGASEASSLGLWLERIGGFNLTSYRTELILLLKLAGPMVISQMMIFMISIVSMVFCGHLGRMEFSAVSLAIAVINVTGIAIGTGLSMTCDTLISQTFGSGNLKRVGAILQRGVLILLLACFPCWAVLVNTECFLLAVKQSPEVAHLAQLYVTIFMPALPVAFMYQLLGRYLQNQGIIWPQVITGAIANILNAVFNYVFLHLLHLGVVGSAAANAFSQCVLSIILFSYIFWKGLHNSTWGGWSPDCLQEWGPFFKLAMPSMLMFCMEWWAFEVGGCLAGIISEVELGAQSVMYQLTIVAFMFPIGMAAAASVRVGNALGAGNSEQAKLSCKVSIICTSVVATCIGVSITLSRNVIGYIFTTDPHFNDRMINVHINPAIITQGVSGGVFRGLGKQKVGALSNLIGHYFIGFPIGVSLLFKTPLGVVGLWIGLTICVVLQAIFFIAYLYNLDWRKATEEAQHRAGVRVPVEFMVEMQDREPGQPIPEQHETATTVVGNVLSVTQLFLRRGLVLLVMVIIYAAGIIASHFLVKLLK</sequence>
<dbReference type="OMA" id="GAGQHDM"/>
<keyword evidence="8" id="KW-1185">Reference proteome</keyword>
<evidence type="ECO:0000256" key="6">
    <source>
        <dbReference type="RuleBase" id="RU004914"/>
    </source>
</evidence>
<evidence type="ECO:0000256" key="1">
    <source>
        <dbReference type="ARBA" id="ARBA00004141"/>
    </source>
</evidence>
<feature type="transmembrane region" description="Helical" evidence="6">
    <location>
        <begin position="182"/>
        <end position="201"/>
    </location>
</feature>
<dbReference type="GO" id="GO:0016020">
    <property type="term" value="C:membrane"/>
    <property type="evidence" value="ECO:0007669"/>
    <property type="project" value="UniProtKB-SubCell"/>
</dbReference>
<proteinExistence type="inferred from homology"/>
<dbReference type="GeneTree" id="ENSGT00940000163234"/>
<keyword evidence="5 6" id="KW-0472">Membrane</keyword>
<comment type="similarity">
    <text evidence="2 6">Belongs to the multi antimicrobial extrusion (MATE) (TC 2.A.66.1) family.</text>
</comment>
<feature type="transmembrane region" description="Helical" evidence="6">
    <location>
        <begin position="471"/>
        <end position="491"/>
    </location>
</feature>
<evidence type="ECO:0000313" key="7">
    <source>
        <dbReference type="Ensembl" id="ENSHCOP00000010462.1"/>
    </source>
</evidence>
<accession>A0A3Q2Y0X3</accession>
<feature type="transmembrane region" description="Helical" evidence="6">
    <location>
        <begin position="113"/>
        <end position="134"/>
    </location>
</feature>
<dbReference type="STRING" id="109280.ENSHCOP00000010462"/>
<dbReference type="GO" id="GO:1990961">
    <property type="term" value="P:xenobiotic detoxification by transmembrane export across the plasma membrane"/>
    <property type="evidence" value="ECO:0007669"/>
    <property type="project" value="InterPro"/>
</dbReference>
<dbReference type="CDD" id="cd13132">
    <property type="entry name" value="MATE_eukaryotic"/>
    <property type="match status" value="1"/>
</dbReference>
<feature type="transmembrane region" description="Helical" evidence="6">
    <location>
        <begin position="140"/>
        <end position="161"/>
    </location>
</feature>
<evidence type="ECO:0000256" key="3">
    <source>
        <dbReference type="ARBA" id="ARBA00022692"/>
    </source>
</evidence>
<dbReference type="InterPro" id="IPR002528">
    <property type="entry name" value="MATE_fam"/>
</dbReference>
<dbReference type="Proteomes" id="UP000264820">
    <property type="component" value="Unplaced"/>
</dbReference>
<reference evidence="7" key="1">
    <citation type="submission" date="2025-08" db="UniProtKB">
        <authorList>
            <consortium name="Ensembl"/>
        </authorList>
    </citation>
    <scope>IDENTIFICATION</scope>
</reference>
<protein>
    <recommendedName>
        <fullName evidence="6">Multidrug and toxin extrusion protein</fullName>
    </recommendedName>
</protein>
<feature type="transmembrane region" description="Helical" evidence="6">
    <location>
        <begin position="221"/>
        <end position="238"/>
    </location>
</feature>
<dbReference type="Pfam" id="PF01554">
    <property type="entry name" value="MatE"/>
    <property type="match status" value="2"/>
</dbReference>
<feature type="transmembrane region" description="Helical" evidence="6">
    <location>
        <begin position="364"/>
        <end position="385"/>
    </location>
</feature>
<evidence type="ECO:0000256" key="4">
    <source>
        <dbReference type="ARBA" id="ARBA00022989"/>
    </source>
</evidence>
<dbReference type="PANTHER" id="PTHR11206">
    <property type="entry name" value="MULTIDRUG RESISTANCE PROTEIN"/>
    <property type="match status" value="1"/>
</dbReference>
<keyword evidence="3 6" id="KW-0812">Transmembrane</keyword>